<dbReference type="EMBL" id="JABFXE010000799">
    <property type="protein sequence ID" value="NUQ90560.1"/>
    <property type="molecule type" value="Genomic_DNA"/>
</dbReference>
<dbReference type="AlphaFoldDB" id="A0A850CF68"/>
<comment type="caution">
    <text evidence="4">The sequence shown here is derived from an EMBL/GenBank/DDBJ whole genome shotgun (WGS) entry which is preliminary data.</text>
</comment>
<keyword evidence="2" id="KW-0732">Signal</keyword>
<sequence>MTKRRHLPALAATAVLATAACSDDEPAAETDADGLAIDEFPRGETLYTTGTAWGPPGAFNPVTAGGVTGLNGLGYEYLFLYDVEEQALTPWLAESGAWTGEREFELKLRAGIDWSDGESFTADDVAYTFELGKTDGVPFAGVWDWLEAVEVVDELTLRFTFTEARHQEWDNFLYTNEIVPKHVFEAYAHEEVLTGALGPDPVVTGPYRVHSFDETRIAWVKRDGWWATEALGLDVRPRFIVDLVTPSNADILNMLIEGRLDLANNFMPGVADFISGDPALTTYYDKPPFMAPANTAMLIPNTTRKPLDDPEFRRAMAFAVSPGQIVDAVYGGMVTEAHPTGLLPVWERYYDAGIVEEDGFVFEPSQAVALLGAAGYKDEDGDGFVEDLDGEPFSLRLIVPTGWTDWEDAARSIASDLVDAGINVMPESVDAADVDAARAGGDFDLLVNNDSRLTNSPWSHFRYLFQLPVGDAQLTGNYSRWENEDAWELTQELSTVASDDPRYMEIIAELERFALRDLPAIPVWYNGAWSQASNAVWTGWPTADDGAVYASAWDEMWGFGAVRMLTGITPAELRRKETGPRRHPKGGAGPLSSPRSLGPALEPDPGGLGVAAAEFVGLQARCGEGPELVADDEGAEDALAVGVGDLLLDPGGLVDRVGADREDDRTGAVVGVVGAPVGDGQDGDPGVVPVEERVRVPLDGGVRVLAEVLVEDRGLRCGRVEQAGLEAGGDAVLGGLLADAQEPVGADGVEVAGVAGDLQFAGDGGVRRVGEVHCVQRVGLAERHDVRGVGDEADGVDLLGDAEVGDRAGLGEGVVPDGEHRHRGLRGLRFGRRDFGAVPSAVVGRAAAAAPPAPHRVVLGGGDPQVPVVLAERVLVEQRPRDGGLAREARLAVLEVEPVQLGLRLGLLVFGCAPAVVVVREVEALGGAVDGVAVGHDRVRLHVLPAAVRGQPEHGHGGAGEPVGVGDVAAVD</sequence>
<evidence type="ECO:0000313" key="4">
    <source>
        <dbReference type="EMBL" id="NUQ90560.1"/>
    </source>
</evidence>
<name>A0A850CF68_9ACTN</name>
<dbReference type="PANTHER" id="PTHR30290:SF82">
    <property type="entry name" value="ABC-TYPE DIPEPTIDE_OLIGOPEPTIDE TRANSPORT SYSTEM, PERIPLASMIC COMPONENT"/>
    <property type="match status" value="1"/>
</dbReference>
<feature type="non-terminal residue" evidence="4">
    <location>
        <position position="972"/>
    </location>
</feature>
<evidence type="ECO:0000313" key="5">
    <source>
        <dbReference type="Proteomes" id="UP000574690"/>
    </source>
</evidence>
<feature type="chain" id="PRO_5039279589" evidence="2">
    <location>
        <begin position="20"/>
        <end position="972"/>
    </location>
</feature>
<dbReference type="SUPFAM" id="SSF53850">
    <property type="entry name" value="Periplasmic binding protein-like II"/>
    <property type="match status" value="1"/>
</dbReference>
<dbReference type="Gene3D" id="3.90.76.10">
    <property type="entry name" value="Dipeptide-binding Protein, Domain 1"/>
    <property type="match status" value="1"/>
</dbReference>
<dbReference type="InterPro" id="IPR039424">
    <property type="entry name" value="SBP_5"/>
</dbReference>
<dbReference type="InterPro" id="IPR000914">
    <property type="entry name" value="SBP_5_dom"/>
</dbReference>
<evidence type="ECO:0000256" key="1">
    <source>
        <dbReference type="SAM" id="MobiDB-lite"/>
    </source>
</evidence>
<evidence type="ECO:0000259" key="3">
    <source>
        <dbReference type="Pfam" id="PF00496"/>
    </source>
</evidence>
<reference evidence="4 5" key="1">
    <citation type="submission" date="2020-05" db="EMBL/GenBank/DDBJ databases">
        <title>DNA-SIP metagenomic assembled genomes.</title>
        <authorList>
            <person name="Yu J."/>
        </authorList>
    </citation>
    <scope>NUCLEOTIDE SEQUENCE [LARGE SCALE GENOMIC DNA]</scope>
    <source>
        <strain evidence="4">Bin5.27</strain>
    </source>
</reference>
<dbReference type="Pfam" id="PF00496">
    <property type="entry name" value="SBP_bac_5"/>
    <property type="match status" value="1"/>
</dbReference>
<accession>A0A850CF68</accession>
<dbReference type="Gene3D" id="3.40.190.10">
    <property type="entry name" value="Periplasmic binding protein-like II"/>
    <property type="match status" value="1"/>
</dbReference>
<dbReference type="GO" id="GO:1904680">
    <property type="term" value="F:peptide transmembrane transporter activity"/>
    <property type="evidence" value="ECO:0007669"/>
    <property type="project" value="TreeGrafter"/>
</dbReference>
<organism evidence="4 5">
    <name type="scientific">Glycomyces artemisiae</name>
    <dbReference type="NCBI Taxonomy" id="1076443"/>
    <lineage>
        <taxon>Bacteria</taxon>
        <taxon>Bacillati</taxon>
        <taxon>Actinomycetota</taxon>
        <taxon>Actinomycetes</taxon>
        <taxon>Glycomycetales</taxon>
        <taxon>Glycomycetaceae</taxon>
        <taxon>Glycomyces</taxon>
    </lineage>
</organism>
<dbReference type="Proteomes" id="UP000574690">
    <property type="component" value="Unassembled WGS sequence"/>
</dbReference>
<gene>
    <name evidence="4" type="ORF">HOQ43_19125</name>
</gene>
<feature type="domain" description="Solute-binding protein family 5" evidence="3">
    <location>
        <begin position="88"/>
        <end position="463"/>
    </location>
</feature>
<dbReference type="CDD" id="cd08509">
    <property type="entry name" value="PBP2_TmCBP_oligosaccharides_like"/>
    <property type="match status" value="1"/>
</dbReference>
<feature type="signal peptide" evidence="2">
    <location>
        <begin position="1"/>
        <end position="19"/>
    </location>
</feature>
<feature type="region of interest" description="Disordered" evidence="1">
    <location>
        <begin position="572"/>
        <end position="604"/>
    </location>
</feature>
<protein>
    <submittedName>
        <fullName evidence="4">ABC transporter substrate-binding protein</fullName>
    </submittedName>
</protein>
<dbReference type="GO" id="GO:0015833">
    <property type="term" value="P:peptide transport"/>
    <property type="evidence" value="ECO:0007669"/>
    <property type="project" value="TreeGrafter"/>
</dbReference>
<evidence type="ECO:0000256" key="2">
    <source>
        <dbReference type="SAM" id="SignalP"/>
    </source>
</evidence>
<dbReference type="PANTHER" id="PTHR30290">
    <property type="entry name" value="PERIPLASMIC BINDING COMPONENT OF ABC TRANSPORTER"/>
    <property type="match status" value="1"/>
</dbReference>
<proteinExistence type="predicted"/>
<dbReference type="Gene3D" id="3.10.105.10">
    <property type="entry name" value="Dipeptide-binding Protein, Domain 3"/>
    <property type="match status" value="1"/>
</dbReference>
<dbReference type="PROSITE" id="PS51257">
    <property type="entry name" value="PROKAR_LIPOPROTEIN"/>
    <property type="match status" value="1"/>
</dbReference>